<evidence type="ECO:0000313" key="1">
    <source>
        <dbReference type="EMBL" id="VDI62389.1"/>
    </source>
</evidence>
<dbReference type="EMBL" id="UYJE01008247">
    <property type="protein sequence ID" value="VDI62389.1"/>
    <property type="molecule type" value="Genomic_DNA"/>
</dbReference>
<proteinExistence type="predicted"/>
<dbReference type="Proteomes" id="UP000596742">
    <property type="component" value="Unassembled WGS sequence"/>
</dbReference>
<comment type="caution">
    <text evidence="1">The sequence shown here is derived from an EMBL/GenBank/DDBJ whole genome shotgun (WGS) entry which is preliminary data.</text>
</comment>
<dbReference type="AlphaFoldDB" id="A0A8B6GD61"/>
<organism evidence="1 2">
    <name type="scientific">Mytilus galloprovincialis</name>
    <name type="common">Mediterranean mussel</name>
    <dbReference type="NCBI Taxonomy" id="29158"/>
    <lineage>
        <taxon>Eukaryota</taxon>
        <taxon>Metazoa</taxon>
        <taxon>Spiralia</taxon>
        <taxon>Lophotrochozoa</taxon>
        <taxon>Mollusca</taxon>
        <taxon>Bivalvia</taxon>
        <taxon>Autobranchia</taxon>
        <taxon>Pteriomorphia</taxon>
        <taxon>Mytilida</taxon>
        <taxon>Mytiloidea</taxon>
        <taxon>Mytilidae</taxon>
        <taxon>Mytilinae</taxon>
        <taxon>Mytilus</taxon>
    </lineage>
</organism>
<protein>
    <submittedName>
        <fullName evidence="1">Uncharacterized protein</fullName>
    </submittedName>
</protein>
<gene>
    <name evidence="1" type="ORF">MGAL_10B047885</name>
</gene>
<name>A0A8B6GD61_MYTGA</name>
<sequence>MTAVYHKVEIIINTDYNTRRLIIFCGSLNDEAWIMDFLNQKTKCMKPYRISLWQRALESHFYGEHFCKVCVCVSPNLQKCPSIGEYVNGLGKDTTITLYLLKIEQSDIPRFLGQLPNLKGATTINKKELAHTLFPPADENVVLYVMNMFDNRKVFLVGEIEANKWIQDNIGNINSLFVDISKSGFQERKNTSVTQMEYDYHVNALIIVTTSVNVENSEATFLAKRFRCWSHCVTIRLTNKSKGSEVGYQNLRFIDGTCRYEEWSLKLKEEVKDQLISGFTLSFKVIKDLYWPGKNDIKVGFLGSIDDRMWIDEAMMILSSPNFSPCPFVLEEVKQVRVYADMMIIFVPINLRNGSYLHRIITKNKKSMIPVLKKGTAPLDVFASLETITYEKHTWFDYIKELFYQRILYNCVMTQSERSVLLVGSIKDFPFIESAVLRLQLSSYEIDIKKFTKTLELGTQSATVLFLSRGITKDFKLNPYELKKTTLITILTERMKIPVVLESTTRLEAFSGENQWLERLPNLVEKGTVSWKFPIKHSAEKLVTTDDTYEEIRKKVNNLYKVPVSFGLELIIDRRLDDEYRRLIQTNINGLDTKHEETYQYMEEFIHMCELRNKYVSTMESIIILTDAVRRVKDLRVRWLLSNFDFENLIGPVFEKISEVKDMEMTKILAWFITKNLFNTYKNGFDRKKLRIWPGFRCLCKKKDVSLICSNQFEIIIESMKVIEDIPDEFDGFKVRQLPYEKESKEAGIVTNCLSQHWNPEVCCDNIFIPGKDAESLFKNHSNLTLICSSIIKSVEMPYKHKIEKVKCVQLHCTVKGVIPIGENHFPASVCHYPTDVFEGCPLLATGLKVGDKVGTLDPTGNFKSHGTLGGFVNHFGYPCFLTCAHVVFDLETLLGLVSNDIDSNGIGVFTSMNTTNSPVQCGRVMRRVFEHSNIDKTSIDAALVHIIPNITVDSQEVIVDNFGFNRSMAQLGISSMDLNEICIDIASICHSEAELLCPGGFLKIKDKVKVTPPKDYVEIQFPPDGGPVQQGYAKPLMIATTAHMQLSNANLKGQRVFRMYNQLILNLPLQLGDSGTCIYVVDKNKQRGCLGMAIGIISSGQCIFTPLKEILRKLKH</sequence>
<keyword evidence="2" id="KW-1185">Reference proteome</keyword>
<evidence type="ECO:0000313" key="2">
    <source>
        <dbReference type="Proteomes" id="UP000596742"/>
    </source>
</evidence>
<reference evidence="1" key="1">
    <citation type="submission" date="2018-11" db="EMBL/GenBank/DDBJ databases">
        <authorList>
            <person name="Alioto T."/>
            <person name="Alioto T."/>
        </authorList>
    </citation>
    <scope>NUCLEOTIDE SEQUENCE</scope>
</reference>
<accession>A0A8B6GD61</accession>
<dbReference type="OrthoDB" id="6159927at2759"/>